<keyword evidence="2" id="KW-1015">Disulfide bond</keyword>
<dbReference type="Proteomes" id="UP000186698">
    <property type="component" value="Chromosome 7L"/>
</dbReference>
<dbReference type="GO" id="GO:0006955">
    <property type="term" value="P:immune response"/>
    <property type="evidence" value="ECO:0000318"/>
    <property type="project" value="GO_Central"/>
</dbReference>
<dbReference type="InterPro" id="IPR050111">
    <property type="entry name" value="C-type_lectin/snaclec_domain"/>
</dbReference>
<dbReference type="PROSITE" id="PS00615">
    <property type="entry name" value="C_TYPE_LECTIN_1"/>
    <property type="match status" value="1"/>
</dbReference>
<organism evidence="6 7">
    <name type="scientific">Xenopus laevis</name>
    <name type="common">African clawed frog</name>
    <dbReference type="NCBI Taxonomy" id="8355"/>
    <lineage>
        <taxon>Eukaryota</taxon>
        <taxon>Metazoa</taxon>
        <taxon>Chordata</taxon>
        <taxon>Craniata</taxon>
        <taxon>Vertebrata</taxon>
        <taxon>Euteleostomi</taxon>
        <taxon>Amphibia</taxon>
        <taxon>Batrachia</taxon>
        <taxon>Anura</taxon>
        <taxon>Pipoidea</taxon>
        <taxon>Pipidae</taxon>
        <taxon>Xenopodinae</taxon>
        <taxon>Xenopus</taxon>
        <taxon>Xenopus</taxon>
    </lineage>
</organism>
<dbReference type="InterPro" id="IPR033989">
    <property type="entry name" value="CD209-like_CTLD"/>
</dbReference>
<evidence type="ECO:0000256" key="1">
    <source>
        <dbReference type="ARBA" id="ARBA00022734"/>
    </source>
</evidence>
<dbReference type="CDD" id="cd03590">
    <property type="entry name" value="CLECT_DC-SIGN_like"/>
    <property type="match status" value="1"/>
</dbReference>
<dbReference type="GO" id="GO:0009897">
    <property type="term" value="C:external side of plasma membrane"/>
    <property type="evidence" value="ECO:0000318"/>
    <property type="project" value="GO_Central"/>
</dbReference>
<dbReference type="RefSeq" id="XP_041426106.1">
    <property type="nucleotide sequence ID" value="XM_041570172.1"/>
</dbReference>
<keyword evidence="4" id="KW-0472">Membrane</keyword>
<dbReference type="PROSITE" id="PS50041">
    <property type="entry name" value="C_TYPE_LECTIN_2"/>
    <property type="match status" value="1"/>
</dbReference>
<feature type="transmembrane region" description="Helical" evidence="4">
    <location>
        <begin position="62"/>
        <end position="84"/>
    </location>
</feature>
<evidence type="ECO:0000313" key="7">
    <source>
        <dbReference type="RefSeq" id="XP_041426106.1"/>
    </source>
</evidence>
<gene>
    <name evidence="7" type="primary">LOC108696957</name>
</gene>
<keyword evidence="4" id="KW-0812">Transmembrane</keyword>
<dbReference type="Pfam" id="PF00059">
    <property type="entry name" value="Lectin_C"/>
    <property type="match status" value="1"/>
</dbReference>
<dbReference type="AlphaFoldDB" id="A0A8J1L9C0"/>
<dbReference type="InterPro" id="IPR016186">
    <property type="entry name" value="C-type_lectin-like/link_sf"/>
</dbReference>
<dbReference type="InterPro" id="IPR001304">
    <property type="entry name" value="C-type_lectin-like"/>
</dbReference>
<proteinExistence type="predicted"/>
<keyword evidence="1" id="KW-0430">Lectin</keyword>
<keyword evidence="3" id="KW-0175">Coiled coil</keyword>
<evidence type="ECO:0000256" key="3">
    <source>
        <dbReference type="SAM" id="Coils"/>
    </source>
</evidence>
<keyword evidence="4" id="KW-1133">Transmembrane helix</keyword>
<dbReference type="SUPFAM" id="SSF56436">
    <property type="entry name" value="C-type lectin-like"/>
    <property type="match status" value="1"/>
</dbReference>
<dbReference type="InterPro" id="IPR016187">
    <property type="entry name" value="CTDL_fold"/>
</dbReference>
<sequence>MEWSSDCDIYADLKYLSRDRQSPETWDGQSTGSQQWETQGISHDNLVCKAPEKSQGCSDWRLMGGLFFILLLMGATFYLLAAYLQVHSLVHMSQVELDELLLNQSHWLEELEKEEANVMLLRGNLSSLQGQYQFLQEHLLALLLHNQSLQLQERHRIQGQIWDIDKKHGALWEEYDLLAKGHIPIPQQSEMLQNCLETADGTERKVCHFCPPGWRISGVWCYFLHLDSQNWESSLKRCQTQGGHLAVITSLEEQNFVKLMVKDVSWLGLSDRDREGDWRWADGTPYNSAPKFWQGKQPDNIGNEDCVTLSPRSDWNDDKCRKLYNSVCERKVSRLFLQGGILSN</sequence>
<dbReference type="GeneID" id="108696957"/>
<dbReference type="OrthoDB" id="8950604at2759"/>
<evidence type="ECO:0000256" key="4">
    <source>
        <dbReference type="SAM" id="Phobius"/>
    </source>
</evidence>
<feature type="coiled-coil region" evidence="3">
    <location>
        <begin position="97"/>
        <end position="131"/>
    </location>
</feature>
<dbReference type="GO" id="GO:0030246">
    <property type="term" value="F:carbohydrate binding"/>
    <property type="evidence" value="ECO:0000318"/>
    <property type="project" value="GO_Central"/>
</dbReference>
<name>A0A8J1L9C0_XENLA</name>
<keyword evidence="6" id="KW-1185">Reference proteome</keyword>
<dbReference type="InterPro" id="IPR018378">
    <property type="entry name" value="C-type_lectin_CS"/>
</dbReference>
<accession>A0A8J1L9C0</accession>
<dbReference type="GO" id="GO:0038187">
    <property type="term" value="F:pattern recognition receptor activity"/>
    <property type="evidence" value="ECO:0000318"/>
    <property type="project" value="GO_Central"/>
</dbReference>
<dbReference type="Gene3D" id="3.10.100.10">
    <property type="entry name" value="Mannose-Binding Protein A, subunit A"/>
    <property type="match status" value="1"/>
</dbReference>
<feature type="domain" description="C-type lectin" evidence="5">
    <location>
        <begin position="217"/>
        <end position="329"/>
    </location>
</feature>
<evidence type="ECO:0000256" key="2">
    <source>
        <dbReference type="ARBA" id="ARBA00023157"/>
    </source>
</evidence>
<protein>
    <submittedName>
        <fullName evidence="7">Asialoglycoprotein receptor 1-like</fullName>
    </submittedName>
</protein>
<dbReference type="KEGG" id="xla:108696957"/>
<dbReference type="SMART" id="SM00034">
    <property type="entry name" value="CLECT"/>
    <property type="match status" value="1"/>
</dbReference>
<evidence type="ECO:0000259" key="5">
    <source>
        <dbReference type="PROSITE" id="PS50041"/>
    </source>
</evidence>
<dbReference type="PANTHER" id="PTHR22803">
    <property type="entry name" value="MANNOSE, PHOSPHOLIPASE, LECTIN RECEPTOR RELATED"/>
    <property type="match status" value="1"/>
</dbReference>
<reference evidence="7" key="1">
    <citation type="submission" date="2025-08" db="UniProtKB">
        <authorList>
            <consortium name="RefSeq"/>
        </authorList>
    </citation>
    <scope>IDENTIFICATION</scope>
    <source>
        <strain evidence="7">J_2021</strain>
        <tissue evidence="7">Erythrocytes</tissue>
    </source>
</reference>
<evidence type="ECO:0000313" key="6">
    <source>
        <dbReference type="Proteomes" id="UP000186698"/>
    </source>
</evidence>